<reference evidence="1" key="1">
    <citation type="submission" date="2020-09" db="EMBL/GenBank/DDBJ databases">
        <title>Genome-Enabled Discovery of Anthraquinone Biosynthesis in Senna tora.</title>
        <authorList>
            <person name="Kang S.-H."/>
            <person name="Pandey R.P."/>
            <person name="Lee C.-M."/>
            <person name="Sim J.-S."/>
            <person name="Jeong J.-T."/>
            <person name="Choi B.-S."/>
            <person name="Jung M."/>
            <person name="Ginzburg D."/>
            <person name="Zhao K."/>
            <person name="Won S.Y."/>
            <person name="Oh T.-J."/>
            <person name="Yu Y."/>
            <person name="Kim N.-H."/>
            <person name="Lee O.R."/>
            <person name="Lee T.-H."/>
            <person name="Bashyal P."/>
            <person name="Kim T.-S."/>
            <person name="Lee W.-H."/>
            <person name="Kawkins C."/>
            <person name="Kim C.-K."/>
            <person name="Kim J.S."/>
            <person name="Ahn B.O."/>
            <person name="Rhee S.Y."/>
            <person name="Sohng J.K."/>
        </authorList>
    </citation>
    <scope>NUCLEOTIDE SEQUENCE</scope>
    <source>
        <tissue evidence="1">Leaf</tissue>
    </source>
</reference>
<dbReference type="Proteomes" id="UP000634136">
    <property type="component" value="Unassembled WGS sequence"/>
</dbReference>
<name>A0A835C8Z5_9FABA</name>
<evidence type="ECO:0000313" key="1">
    <source>
        <dbReference type="EMBL" id="KAF7835271.1"/>
    </source>
</evidence>
<evidence type="ECO:0000313" key="2">
    <source>
        <dbReference type="Proteomes" id="UP000634136"/>
    </source>
</evidence>
<protein>
    <submittedName>
        <fullName evidence="1">Uncharacterized protein</fullName>
    </submittedName>
</protein>
<accession>A0A835C8Z5</accession>
<gene>
    <name evidence="1" type="ORF">G2W53_010130</name>
</gene>
<sequence length="36" mass="3996">MVSPLSNTHLEGPITIGNMGADIRMMWALRITHDSE</sequence>
<dbReference type="EMBL" id="JAAIUW010000004">
    <property type="protein sequence ID" value="KAF7835271.1"/>
    <property type="molecule type" value="Genomic_DNA"/>
</dbReference>
<keyword evidence="2" id="KW-1185">Reference proteome</keyword>
<organism evidence="1 2">
    <name type="scientific">Senna tora</name>
    <dbReference type="NCBI Taxonomy" id="362788"/>
    <lineage>
        <taxon>Eukaryota</taxon>
        <taxon>Viridiplantae</taxon>
        <taxon>Streptophyta</taxon>
        <taxon>Embryophyta</taxon>
        <taxon>Tracheophyta</taxon>
        <taxon>Spermatophyta</taxon>
        <taxon>Magnoliopsida</taxon>
        <taxon>eudicotyledons</taxon>
        <taxon>Gunneridae</taxon>
        <taxon>Pentapetalae</taxon>
        <taxon>rosids</taxon>
        <taxon>fabids</taxon>
        <taxon>Fabales</taxon>
        <taxon>Fabaceae</taxon>
        <taxon>Caesalpinioideae</taxon>
        <taxon>Cassia clade</taxon>
        <taxon>Senna</taxon>
    </lineage>
</organism>
<dbReference type="AlphaFoldDB" id="A0A835C8Z5"/>
<comment type="caution">
    <text evidence="1">The sequence shown here is derived from an EMBL/GenBank/DDBJ whole genome shotgun (WGS) entry which is preliminary data.</text>
</comment>
<proteinExistence type="predicted"/>